<evidence type="ECO:0000313" key="8">
    <source>
        <dbReference type="Proteomes" id="UP000292120"/>
    </source>
</evidence>
<dbReference type="NCBIfam" id="TIGR00208">
    <property type="entry name" value="fliS"/>
    <property type="match status" value="1"/>
</dbReference>
<evidence type="ECO:0000256" key="3">
    <source>
        <dbReference type="ARBA" id="ARBA00022490"/>
    </source>
</evidence>
<dbReference type="PANTHER" id="PTHR34773">
    <property type="entry name" value="FLAGELLAR SECRETION CHAPERONE FLIS"/>
    <property type="match status" value="1"/>
</dbReference>
<dbReference type="InterPro" id="IPR036584">
    <property type="entry name" value="FliS_sf"/>
</dbReference>
<evidence type="ECO:0000256" key="5">
    <source>
        <dbReference type="ARBA" id="ARBA00023186"/>
    </source>
</evidence>
<keyword evidence="8" id="KW-1185">Reference proteome</keyword>
<dbReference type="Pfam" id="PF02561">
    <property type="entry name" value="FliS"/>
    <property type="match status" value="1"/>
</dbReference>
<dbReference type="EMBL" id="SIXI01000001">
    <property type="protein sequence ID" value="TBO34383.1"/>
    <property type="molecule type" value="Genomic_DNA"/>
</dbReference>
<comment type="caution">
    <text evidence="7">The sequence shown here is derived from an EMBL/GenBank/DDBJ whole genome shotgun (WGS) entry which is preliminary data.</text>
</comment>
<dbReference type="PIRSF" id="PIRSF039090">
    <property type="entry name" value="Flis"/>
    <property type="match status" value="1"/>
</dbReference>
<accession>A0A4Q9H2E3</accession>
<keyword evidence="7" id="KW-0969">Cilium</keyword>
<keyword evidence="7" id="KW-0966">Cell projection</keyword>
<dbReference type="Gene3D" id="1.20.120.340">
    <property type="entry name" value="Flagellar protein FliS"/>
    <property type="match status" value="1"/>
</dbReference>
<dbReference type="SUPFAM" id="SSF101116">
    <property type="entry name" value="Flagellar export chaperone FliS"/>
    <property type="match status" value="1"/>
</dbReference>
<comment type="similarity">
    <text evidence="2 6">Belongs to the FliS family.</text>
</comment>
<dbReference type="RefSeq" id="WP_130966332.1">
    <property type="nucleotide sequence ID" value="NZ_SIXI01000001.1"/>
</dbReference>
<gene>
    <name evidence="7" type="primary">fliS</name>
    <name evidence="7" type="ORF">EYS42_02895</name>
</gene>
<protein>
    <recommendedName>
        <fullName evidence="6">Flagellar secretion chaperone FliS</fullName>
    </recommendedName>
</protein>
<evidence type="ECO:0000256" key="1">
    <source>
        <dbReference type="ARBA" id="ARBA00004514"/>
    </source>
</evidence>
<dbReference type="InterPro" id="IPR003713">
    <property type="entry name" value="FliS"/>
</dbReference>
<name>A0A4Q9H2E3_9BURK</name>
<proteinExistence type="inferred from homology"/>
<keyword evidence="4 6" id="KW-1005">Bacterial flagellum biogenesis</keyword>
<dbReference type="OrthoDB" id="9792010at2"/>
<dbReference type="Proteomes" id="UP000292120">
    <property type="component" value="Unassembled WGS sequence"/>
</dbReference>
<comment type="subcellular location">
    <subcellularLocation>
        <location evidence="1 6">Cytoplasm</location>
        <location evidence="1 6">Cytosol</location>
    </subcellularLocation>
</comment>
<evidence type="ECO:0000256" key="6">
    <source>
        <dbReference type="PIRNR" id="PIRNR039090"/>
    </source>
</evidence>
<dbReference type="GO" id="GO:0044780">
    <property type="term" value="P:bacterial-type flagellum assembly"/>
    <property type="evidence" value="ECO:0007669"/>
    <property type="project" value="InterPro"/>
</dbReference>
<dbReference type="GO" id="GO:0005829">
    <property type="term" value="C:cytosol"/>
    <property type="evidence" value="ECO:0007669"/>
    <property type="project" value="UniProtKB-SubCell"/>
</dbReference>
<dbReference type="CDD" id="cd16098">
    <property type="entry name" value="FliS"/>
    <property type="match status" value="1"/>
</dbReference>
<dbReference type="AlphaFoldDB" id="A0A4Q9H2E3"/>
<keyword evidence="3 6" id="KW-0963">Cytoplasm</keyword>
<reference evidence="7 8" key="1">
    <citation type="submission" date="2019-02" db="EMBL/GenBank/DDBJ databases">
        <title>Aquabacterium sp. strain KMB7.</title>
        <authorList>
            <person name="Chen W.-M."/>
        </authorList>
    </citation>
    <scope>NUCLEOTIDE SEQUENCE [LARGE SCALE GENOMIC DNA]</scope>
    <source>
        <strain evidence="7 8">KMB7</strain>
    </source>
</reference>
<dbReference type="PANTHER" id="PTHR34773:SF1">
    <property type="entry name" value="FLAGELLAR SECRETION CHAPERONE FLIS"/>
    <property type="match status" value="1"/>
</dbReference>
<evidence type="ECO:0000256" key="4">
    <source>
        <dbReference type="ARBA" id="ARBA00022795"/>
    </source>
</evidence>
<sequence>MYATATQTSPSVFSSRSVSNAYRQIGVETGIAGAHPHSLITMLFDGALEAIAQARGAIQKGDIESKGRLIGKAVSIVEEGLKGGLDLKAGGEIAQNLHALYSYIAGRLTQANLRSDAQALEECASLLTPLRDAWVSIRAEASAQTTHKVSA</sequence>
<evidence type="ECO:0000313" key="7">
    <source>
        <dbReference type="EMBL" id="TBO34383.1"/>
    </source>
</evidence>
<keyword evidence="5" id="KW-0143">Chaperone</keyword>
<organism evidence="7 8">
    <name type="scientific">Aquabacterium lacunae</name>
    <dbReference type="NCBI Taxonomy" id="2528630"/>
    <lineage>
        <taxon>Bacteria</taxon>
        <taxon>Pseudomonadati</taxon>
        <taxon>Pseudomonadota</taxon>
        <taxon>Betaproteobacteria</taxon>
        <taxon>Burkholderiales</taxon>
        <taxon>Aquabacterium</taxon>
    </lineage>
</organism>
<keyword evidence="7" id="KW-0282">Flagellum</keyword>
<evidence type="ECO:0000256" key="2">
    <source>
        <dbReference type="ARBA" id="ARBA00008787"/>
    </source>
</evidence>
<dbReference type="GO" id="GO:0071973">
    <property type="term" value="P:bacterial-type flagellum-dependent cell motility"/>
    <property type="evidence" value="ECO:0007669"/>
    <property type="project" value="TreeGrafter"/>
</dbReference>